<name>A0A3N1Y086_9FIRM</name>
<gene>
    <name evidence="1" type="ORF">EDD66_101549</name>
</gene>
<comment type="caution">
    <text evidence="1">The sequence shown here is derived from an EMBL/GenBank/DDBJ whole genome shotgun (WGS) entry which is preliminary data.</text>
</comment>
<evidence type="ECO:0008006" key="3">
    <source>
        <dbReference type="Google" id="ProtNLM"/>
    </source>
</evidence>
<sequence>MTVKELIQKEKYNVVNYGDDLEQDITKPFCCDLLSIAMSKAPEKSVWVTVMGNINTLAVAELTDVACIILAEGAELDNIALQKAKAQNITVLSTNEPIFEAALTVYQYLHD</sequence>
<organism evidence="1 2">
    <name type="scientific">Mobilisporobacter senegalensis</name>
    <dbReference type="NCBI Taxonomy" id="1329262"/>
    <lineage>
        <taxon>Bacteria</taxon>
        <taxon>Bacillati</taxon>
        <taxon>Bacillota</taxon>
        <taxon>Clostridia</taxon>
        <taxon>Lachnospirales</taxon>
        <taxon>Lachnospiraceae</taxon>
        <taxon>Mobilisporobacter</taxon>
    </lineage>
</organism>
<evidence type="ECO:0000313" key="2">
    <source>
        <dbReference type="Proteomes" id="UP000273083"/>
    </source>
</evidence>
<evidence type="ECO:0000313" key="1">
    <source>
        <dbReference type="EMBL" id="ROR31928.1"/>
    </source>
</evidence>
<dbReference type="Gene3D" id="3.40.1390.20">
    <property type="entry name" value="HprK N-terminal domain-like"/>
    <property type="match status" value="1"/>
</dbReference>
<dbReference type="InterPro" id="IPR028979">
    <property type="entry name" value="Ser_kin/Pase_Hpr-like_N_sf"/>
</dbReference>
<dbReference type="RefSeq" id="WP_207667739.1">
    <property type="nucleotide sequence ID" value="NZ_RJVG01000001.1"/>
</dbReference>
<keyword evidence="2" id="KW-1185">Reference proteome</keyword>
<dbReference type="AlphaFoldDB" id="A0A3N1Y086"/>
<accession>A0A3N1Y086</accession>
<dbReference type="Proteomes" id="UP000273083">
    <property type="component" value="Unassembled WGS sequence"/>
</dbReference>
<protein>
    <recommendedName>
        <fullName evidence="3">DRTGG domain-containing protein</fullName>
    </recommendedName>
</protein>
<dbReference type="EMBL" id="RJVG01000001">
    <property type="protein sequence ID" value="ROR31928.1"/>
    <property type="molecule type" value="Genomic_DNA"/>
</dbReference>
<proteinExistence type="predicted"/>
<dbReference type="SUPFAM" id="SSF75138">
    <property type="entry name" value="HprK N-terminal domain-like"/>
    <property type="match status" value="1"/>
</dbReference>
<reference evidence="1 2" key="1">
    <citation type="submission" date="2018-11" db="EMBL/GenBank/DDBJ databases">
        <title>Genomic Encyclopedia of Type Strains, Phase IV (KMG-IV): sequencing the most valuable type-strain genomes for metagenomic binning, comparative biology and taxonomic classification.</title>
        <authorList>
            <person name="Goeker M."/>
        </authorList>
    </citation>
    <scope>NUCLEOTIDE SEQUENCE [LARGE SCALE GENOMIC DNA]</scope>
    <source>
        <strain evidence="1 2">DSM 26537</strain>
    </source>
</reference>